<evidence type="ECO:0000313" key="3">
    <source>
        <dbReference type="Proteomes" id="UP000243413"/>
    </source>
</evidence>
<evidence type="ECO:0000256" key="1">
    <source>
        <dbReference type="SAM" id="MobiDB-lite"/>
    </source>
</evidence>
<proteinExistence type="predicted"/>
<feature type="region of interest" description="Disordered" evidence="1">
    <location>
        <begin position="99"/>
        <end position="122"/>
    </location>
</feature>
<dbReference type="OrthoDB" id="6388966at2"/>
<dbReference type="Proteomes" id="UP000243413">
    <property type="component" value="Chromosome I"/>
</dbReference>
<accession>A0A1H1M0Y1</accession>
<reference evidence="3" key="1">
    <citation type="submission" date="2016-10" db="EMBL/GenBank/DDBJ databases">
        <authorList>
            <person name="Varghese N."/>
            <person name="Submissions S."/>
        </authorList>
    </citation>
    <scope>NUCLEOTIDE SEQUENCE [LARGE SCALE GENOMIC DNA]</scope>
    <source>
        <strain evidence="3">JCM 14963</strain>
    </source>
</reference>
<organism evidence="2 3">
    <name type="scientific">Halopseudomonas sabulinigri</name>
    <dbReference type="NCBI Taxonomy" id="472181"/>
    <lineage>
        <taxon>Bacteria</taxon>
        <taxon>Pseudomonadati</taxon>
        <taxon>Pseudomonadota</taxon>
        <taxon>Gammaproteobacteria</taxon>
        <taxon>Pseudomonadales</taxon>
        <taxon>Pseudomonadaceae</taxon>
        <taxon>Halopseudomonas</taxon>
    </lineage>
</organism>
<sequence length="122" mass="14250">MNISQVLKRLRFDGKYSEIAQRKVIGRLNKICRIINEKFPEVKRPEQIKLKHLQYVRNERLAEYSAATAVDYKRTIVILVEALGRQKDWLPPLKLVKVPSKGGRPSSTHVIRTKSKNRRGMR</sequence>
<feature type="compositionally biased region" description="Basic residues" evidence="1">
    <location>
        <begin position="111"/>
        <end position="122"/>
    </location>
</feature>
<protein>
    <submittedName>
        <fullName evidence="2">Uncharacterized protein</fullName>
    </submittedName>
</protein>
<evidence type="ECO:0000313" key="2">
    <source>
        <dbReference type="EMBL" id="SDR79955.1"/>
    </source>
</evidence>
<dbReference type="RefSeq" id="WP_092283395.1">
    <property type="nucleotide sequence ID" value="NZ_LT629763.1"/>
</dbReference>
<gene>
    <name evidence="2" type="ORF">SAMN05216271_0427</name>
</gene>
<dbReference type="EMBL" id="LT629763">
    <property type="protein sequence ID" value="SDR79955.1"/>
    <property type="molecule type" value="Genomic_DNA"/>
</dbReference>
<dbReference type="AlphaFoldDB" id="A0A1H1M0Y1"/>
<name>A0A1H1M0Y1_9GAMM</name>